<evidence type="ECO:0000259" key="1">
    <source>
        <dbReference type="Pfam" id="PF18549"/>
    </source>
</evidence>
<dbReference type="Proteomes" id="UP000006100">
    <property type="component" value="Chromosome"/>
</dbReference>
<dbReference type="EMBL" id="CP003843">
    <property type="protein sequence ID" value="AFS82964.1"/>
    <property type="molecule type" value="Genomic_DNA"/>
</dbReference>
<proteinExistence type="predicted"/>
<accession>K0BBY8</accession>
<gene>
    <name evidence="2" type="ORF">NSED_05810</name>
</gene>
<evidence type="ECO:0000313" key="2">
    <source>
        <dbReference type="EMBL" id="AFS82964.1"/>
    </source>
</evidence>
<dbReference type="HOGENOM" id="CLU_2662134_0_0_2"/>
<feature type="domain" description="Nitrosopumilus output" evidence="1">
    <location>
        <begin position="2"/>
        <end position="65"/>
    </location>
</feature>
<reference evidence="2 3" key="1">
    <citation type="journal article" date="2012" name="J. Bacteriol.">
        <title>Draft Genome Sequence of an Ammonia-Oxidizing Archaeon, "Candidatus Nitrosopumilus sediminis" AR2, from Svalbard in the Arctic Circle.</title>
        <authorList>
            <person name="Park S.J."/>
            <person name="Kim J.G."/>
            <person name="Jung M.Y."/>
            <person name="Kim S.J."/>
            <person name="Cha I.T."/>
            <person name="Ghai R."/>
            <person name="Martin-Cuadrado A.B."/>
            <person name="Rodriguez-Valera F."/>
            <person name="Rhee S.K."/>
        </authorList>
    </citation>
    <scope>NUCLEOTIDE SEQUENCE [LARGE SCALE GENOMIC DNA]</scope>
    <source>
        <strain evidence="2 3">AR2</strain>
    </source>
</reference>
<sequence length="75" mass="9118">MAFKVQYRFKEDDKVYTCFLTFEQYMNFKKLPIIQECIVLKKNQKADYEEYMKEMQKAINLLAKNDTSHIHNLSE</sequence>
<dbReference type="AlphaFoldDB" id="K0BBY8"/>
<dbReference type="GeneID" id="13696957"/>
<dbReference type="eggNOG" id="arCOG02391">
    <property type="taxonomic scope" value="Archaea"/>
</dbReference>
<dbReference type="RefSeq" id="WP_014965335.1">
    <property type="nucleotide sequence ID" value="NC_018656.1"/>
</dbReference>
<name>K0BBY8_9ARCH</name>
<dbReference type="PATRIC" id="fig|1229909.8.peg.1275"/>
<dbReference type="InterPro" id="IPR041213">
    <property type="entry name" value="NitrOD1"/>
</dbReference>
<dbReference type="OrthoDB" id="3203at2157"/>
<organism evidence="2 3">
    <name type="scientific">Candidatus Nitrosopumilus sediminis</name>
    <dbReference type="NCBI Taxonomy" id="1229909"/>
    <lineage>
        <taxon>Archaea</taxon>
        <taxon>Nitrososphaerota</taxon>
        <taxon>Nitrososphaeria</taxon>
        <taxon>Nitrosopumilales</taxon>
        <taxon>Nitrosopumilaceae</taxon>
        <taxon>Nitrosopumilus</taxon>
    </lineage>
</organism>
<keyword evidence="3" id="KW-1185">Reference proteome</keyword>
<evidence type="ECO:0000313" key="3">
    <source>
        <dbReference type="Proteomes" id="UP000006100"/>
    </source>
</evidence>
<protein>
    <recommendedName>
        <fullName evidence="1">Nitrosopumilus output domain-containing protein</fullName>
    </recommendedName>
</protein>
<dbReference type="Pfam" id="PF18549">
    <property type="entry name" value="NitrOD1"/>
    <property type="match status" value="1"/>
</dbReference>
<dbReference type="KEGG" id="nir:NSED_05810"/>